<dbReference type="EMBL" id="CP117522">
    <property type="protein sequence ID" value="WNF00041.1"/>
    <property type="molecule type" value="Genomic_DNA"/>
</dbReference>
<protein>
    <submittedName>
        <fullName evidence="5">LacI family DNA-binding transcriptional regulator</fullName>
    </submittedName>
</protein>
<dbReference type="PANTHER" id="PTHR30146:SF109">
    <property type="entry name" value="HTH-TYPE TRANSCRIPTIONAL REGULATOR GALS"/>
    <property type="match status" value="1"/>
</dbReference>
<dbReference type="CDD" id="cd06267">
    <property type="entry name" value="PBP1_LacI_sugar_binding-like"/>
    <property type="match status" value="1"/>
</dbReference>
<gene>
    <name evidence="5" type="ORF">PS467_34330</name>
</gene>
<dbReference type="SMART" id="SM00354">
    <property type="entry name" value="HTH_LACI"/>
    <property type="match status" value="1"/>
</dbReference>
<evidence type="ECO:0000256" key="1">
    <source>
        <dbReference type="ARBA" id="ARBA00023015"/>
    </source>
</evidence>
<dbReference type="Pfam" id="PF00356">
    <property type="entry name" value="LacI"/>
    <property type="match status" value="1"/>
</dbReference>
<keyword evidence="6" id="KW-1185">Reference proteome</keyword>
<dbReference type="PANTHER" id="PTHR30146">
    <property type="entry name" value="LACI-RELATED TRANSCRIPTIONAL REPRESSOR"/>
    <property type="match status" value="1"/>
</dbReference>
<dbReference type="Gene3D" id="3.40.50.2300">
    <property type="match status" value="2"/>
</dbReference>
<dbReference type="CDD" id="cd01392">
    <property type="entry name" value="HTH_LacI"/>
    <property type="match status" value="1"/>
</dbReference>
<keyword evidence="3" id="KW-0804">Transcription</keyword>
<feature type="domain" description="HTH lacI-type" evidence="4">
    <location>
        <begin position="1"/>
        <end position="50"/>
    </location>
</feature>
<reference evidence="5 6" key="1">
    <citation type="submission" date="2023-02" db="EMBL/GenBank/DDBJ databases">
        <title>Streptomyces sp. SCA4-21 with antifungal activity against Fusarium oxysporum f. sp. cubense, Streptomyces sp. SCA2-17 with antifungal activity against Fusarium oxysporum f. sp. cubense.</title>
        <authorList>
            <person name="Qi D."/>
        </authorList>
    </citation>
    <scope>NUCLEOTIDE SEQUENCE [LARGE SCALE GENOMIC DNA]</scope>
    <source>
        <strain evidence="5 6">SCA4-21</strain>
    </source>
</reference>
<dbReference type="InterPro" id="IPR010982">
    <property type="entry name" value="Lambda_DNA-bd_dom_sf"/>
</dbReference>
<name>A0ABY9V590_9ACTN</name>
<dbReference type="Proteomes" id="UP001305606">
    <property type="component" value="Chromosome"/>
</dbReference>
<dbReference type="Pfam" id="PF13377">
    <property type="entry name" value="Peripla_BP_3"/>
    <property type="match status" value="1"/>
</dbReference>
<dbReference type="Gene3D" id="1.10.260.40">
    <property type="entry name" value="lambda repressor-like DNA-binding domains"/>
    <property type="match status" value="1"/>
</dbReference>
<sequence length="329" mass="35936">MANLAEVSPKTVSNVVNGYVHVSPVTRKRVQRAIQELDFRPNRSARNLRRGSTGIIGIIVPELPMSYFAELSRQLLMAVEEHGRTLLIEQTLGDRRREEAVIDHLGDRFVDGVVVSPLAPHGRAFAGRADMRFVFIGERPSGCSADYVGIDNVAAAREAVTHLVRGGRRRIAAIGIQPEPCTGTPLLRHTGYRQALAAAGLPVDSRLEKGTARYHLREGAQAMRSLLEEPDAPDAVFCFNDALALGALRTLHERGLRVPDDVAVMGFDDFEAAEFSTPNLSSVASDKAAMARSAVRLLLERIDVPDRPAREILIGHTLRIRESTEGGLS</sequence>
<accession>A0ABY9V590</accession>
<evidence type="ECO:0000313" key="6">
    <source>
        <dbReference type="Proteomes" id="UP001305606"/>
    </source>
</evidence>
<keyword evidence="2 5" id="KW-0238">DNA-binding</keyword>
<dbReference type="SUPFAM" id="SSF53822">
    <property type="entry name" value="Periplasmic binding protein-like I"/>
    <property type="match status" value="1"/>
</dbReference>
<evidence type="ECO:0000259" key="4">
    <source>
        <dbReference type="PROSITE" id="PS50932"/>
    </source>
</evidence>
<dbReference type="InterPro" id="IPR046335">
    <property type="entry name" value="LacI/GalR-like_sensor"/>
</dbReference>
<proteinExistence type="predicted"/>
<evidence type="ECO:0000313" key="5">
    <source>
        <dbReference type="EMBL" id="WNF00041.1"/>
    </source>
</evidence>
<keyword evidence="1" id="KW-0805">Transcription regulation</keyword>
<dbReference type="RefSeq" id="WP_311038471.1">
    <property type="nucleotide sequence ID" value="NZ_CP117522.1"/>
</dbReference>
<organism evidence="5 6">
    <name type="scientific">Streptomyces luomodiensis</name>
    <dbReference type="NCBI Taxonomy" id="3026192"/>
    <lineage>
        <taxon>Bacteria</taxon>
        <taxon>Bacillati</taxon>
        <taxon>Actinomycetota</taxon>
        <taxon>Actinomycetes</taxon>
        <taxon>Kitasatosporales</taxon>
        <taxon>Streptomycetaceae</taxon>
        <taxon>Streptomyces</taxon>
    </lineage>
</organism>
<dbReference type="GO" id="GO:0003677">
    <property type="term" value="F:DNA binding"/>
    <property type="evidence" value="ECO:0007669"/>
    <property type="project" value="UniProtKB-KW"/>
</dbReference>
<evidence type="ECO:0000256" key="3">
    <source>
        <dbReference type="ARBA" id="ARBA00023163"/>
    </source>
</evidence>
<dbReference type="InterPro" id="IPR000843">
    <property type="entry name" value="HTH_LacI"/>
</dbReference>
<dbReference type="SUPFAM" id="SSF47413">
    <property type="entry name" value="lambda repressor-like DNA-binding domains"/>
    <property type="match status" value="1"/>
</dbReference>
<dbReference type="PROSITE" id="PS50932">
    <property type="entry name" value="HTH_LACI_2"/>
    <property type="match status" value="1"/>
</dbReference>
<evidence type="ECO:0000256" key="2">
    <source>
        <dbReference type="ARBA" id="ARBA00023125"/>
    </source>
</evidence>
<dbReference type="InterPro" id="IPR028082">
    <property type="entry name" value="Peripla_BP_I"/>
</dbReference>